<evidence type="ECO:0000256" key="4">
    <source>
        <dbReference type="ARBA" id="ARBA00006565"/>
    </source>
</evidence>
<feature type="domain" description="CWH43-like N-terminal" evidence="15">
    <location>
        <begin position="63"/>
        <end position="227"/>
    </location>
</feature>
<dbReference type="AlphaFoldDB" id="A0A6P7ZQ59"/>
<evidence type="ECO:0000313" key="17">
    <source>
        <dbReference type="RefSeq" id="XP_030076329.1"/>
    </source>
</evidence>
<dbReference type="KEGG" id="muo:115481381"/>
<evidence type="ECO:0000256" key="5">
    <source>
        <dbReference type="ARBA" id="ARBA00022475"/>
    </source>
</evidence>
<dbReference type="GO" id="GO:0006914">
    <property type="term" value="P:autophagy"/>
    <property type="evidence" value="ECO:0007669"/>
    <property type="project" value="UniProtKB-KW"/>
</dbReference>
<keyword evidence="12" id="KW-0968">Cytoplasmic vesicle</keyword>
<evidence type="ECO:0000256" key="7">
    <source>
        <dbReference type="ARBA" id="ARBA00022753"/>
    </source>
</evidence>
<feature type="transmembrane region" description="Helical" evidence="14">
    <location>
        <begin position="79"/>
        <end position="99"/>
    </location>
</feature>
<dbReference type="GO" id="GO:0000421">
    <property type="term" value="C:autophagosome membrane"/>
    <property type="evidence" value="ECO:0007669"/>
    <property type="project" value="UniProtKB-SubCell"/>
</dbReference>
<feature type="transmembrane region" description="Helical" evidence="14">
    <location>
        <begin position="176"/>
        <end position="195"/>
    </location>
</feature>
<evidence type="ECO:0000256" key="12">
    <source>
        <dbReference type="ARBA" id="ARBA00023329"/>
    </source>
</evidence>
<evidence type="ECO:0000259" key="15">
    <source>
        <dbReference type="Pfam" id="PF10277"/>
    </source>
</evidence>
<evidence type="ECO:0000256" key="1">
    <source>
        <dbReference type="ARBA" id="ARBA00004337"/>
    </source>
</evidence>
<evidence type="ECO:0000256" key="9">
    <source>
        <dbReference type="ARBA" id="ARBA00023006"/>
    </source>
</evidence>
<keyword evidence="7" id="KW-0967">Endosome</keyword>
<proteinExistence type="inferred from homology"/>
<dbReference type="GeneID" id="115481381"/>
<evidence type="ECO:0000256" key="11">
    <source>
        <dbReference type="ARBA" id="ARBA00023180"/>
    </source>
</evidence>
<evidence type="ECO:0000313" key="16">
    <source>
        <dbReference type="Proteomes" id="UP000515156"/>
    </source>
</evidence>
<dbReference type="InterPro" id="IPR019402">
    <property type="entry name" value="CWH43_N"/>
</dbReference>
<gene>
    <name evidence="17" type="primary">LOC115481381</name>
</gene>
<feature type="transmembrane region" description="Helical" evidence="14">
    <location>
        <begin position="111"/>
        <end position="132"/>
    </location>
</feature>
<evidence type="ECO:0000256" key="14">
    <source>
        <dbReference type="SAM" id="Phobius"/>
    </source>
</evidence>
<dbReference type="GO" id="GO:0005886">
    <property type="term" value="C:plasma membrane"/>
    <property type="evidence" value="ECO:0007669"/>
    <property type="project" value="UniProtKB-SubCell"/>
</dbReference>
<dbReference type="PANTHER" id="PTHR21324:SF3">
    <property type="entry name" value="MODULATOR OF MACROAUTOPHAGY TMEM150B"/>
    <property type="match status" value="1"/>
</dbReference>
<keyword evidence="6 14" id="KW-0812">Transmembrane</keyword>
<keyword evidence="5" id="KW-1003">Cell membrane</keyword>
<evidence type="ECO:0000256" key="6">
    <source>
        <dbReference type="ARBA" id="ARBA00022692"/>
    </source>
</evidence>
<comment type="subcellular location">
    <subcellularLocation>
        <location evidence="3">Cell membrane</location>
        <topology evidence="3">Multi-pass membrane protein</topology>
    </subcellularLocation>
    <subcellularLocation>
        <location evidence="2">Cytoplasmic vesicle</location>
        <location evidence="2">Autophagosome membrane</location>
        <topology evidence="2">Multi-pass membrane protein</topology>
    </subcellularLocation>
    <subcellularLocation>
        <location evidence="1">Endosome membrane</location>
        <topology evidence="1">Multi-pass membrane protein</topology>
    </subcellularLocation>
</comment>
<evidence type="ECO:0000256" key="8">
    <source>
        <dbReference type="ARBA" id="ARBA00022989"/>
    </source>
</evidence>
<accession>A0A6P7ZQ59</accession>
<evidence type="ECO:0000256" key="10">
    <source>
        <dbReference type="ARBA" id="ARBA00023136"/>
    </source>
</evidence>
<dbReference type="PANTHER" id="PTHR21324">
    <property type="entry name" value="FASTING-INDUCIBLE INTEGRAL MEMBRANE PROTEIN TM6P1-RELATED"/>
    <property type="match status" value="1"/>
</dbReference>
<evidence type="ECO:0000256" key="2">
    <source>
        <dbReference type="ARBA" id="ARBA00004542"/>
    </source>
</evidence>
<keyword evidence="10 14" id="KW-0472">Membrane</keyword>
<dbReference type="InParanoid" id="A0A6P7ZQ59"/>
<dbReference type="Pfam" id="PF10277">
    <property type="entry name" value="Frag1"/>
    <property type="match status" value="1"/>
</dbReference>
<dbReference type="InterPro" id="IPR050911">
    <property type="entry name" value="DRAM/TMEM150_Autophagy_Mod"/>
</dbReference>
<comment type="function">
    <text evidence="13">Modulator of macroautophagy that causes accumulation of autophagosomes under basal conditions and enhances autophagic flux. Represses cell death and promotes long-term clonogenic survival of cells grown in the absence of glucose in a macroautophagy-independent manner. May have some role in extracellular matrix engulfment or growth factor receptor recycling, both of which can modulate cell survival.</text>
</comment>
<comment type="similarity">
    <text evidence="4">Belongs to the DRAM/TMEM150 family.</text>
</comment>
<keyword evidence="8 14" id="KW-1133">Transmembrane helix</keyword>
<feature type="transmembrane region" description="Helical" evidence="14">
    <location>
        <begin position="144"/>
        <end position="164"/>
    </location>
</feature>
<keyword evidence="11" id="KW-0325">Glycoprotein</keyword>
<organism evidence="16 17">
    <name type="scientific">Microcaecilia unicolor</name>
    <dbReference type="NCBI Taxonomy" id="1415580"/>
    <lineage>
        <taxon>Eukaryota</taxon>
        <taxon>Metazoa</taxon>
        <taxon>Chordata</taxon>
        <taxon>Craniata</taxon>
        <taxon>Vertebrata</taxon>
        <taxon>Euteleostomi</taxon>
        <taxon>Amphibia</taxon>
        <taxon>Gymnophiona</taxon>
        <taxon>Siphonopidae</taxon>
        <taxon>Microcaecilia</taxon>
    </lineage>
</organism>
<evidence type="ECO:0000256" key="3">
    <source>
        <dbReference type="ARBA" id="ARBA00004651"/>
    </source>
</evidence>
<dbReference type="OrthoDB" id="191706at2759"/>
<dbReference type="Proteomes" id="UP000515156">
    <property type="component" value="Chromosome 12"/>
</dbReference>
<protein>
    <submittedName>
        <fullName evidence="17">Modulator of macroautophagy TMEM150B-like</fullName>
    </submittedName>
</protein>
<sequence>MHGSLAWGSAGVGGCQWAANSQEDETAWDSSAGGAWESPPAKFLSHLCRCEVAAAHGWLKLSDIPYISTCGIHPPPRCIYIQTFNTGAWLALIICLLRYQQIRDLGHWSRLNQISLGFGLFCSTGASIMANFQECSQEQMHQAWAYLVLLSGTAYFWMQVVFTYKMKPRPGGFWIGPARVALCTLSTVALGFLAWFHDSSLEQISGISEWICSFSLFSLFGLFAVDFCQLEKAL</sequence>
<reference evidence="17" key="1">
    <citation type="submission" date="2025-08" db="UniProtKB">
        <authorList>
            <consortium name="RefSeq"/>
        </authorList>
    </citation>
    <scope>IDENTIFICATION</scope>
</reference>
<keyword evidence="16" id="KW-1185">Reference proteome</keyword>
<evidence type="ECO:0000256" key="13">
    <source>
        <dbReference type="ARBA" id="ARBA00045144"/>
    </source>
</evidence>
<feature type="transmembrane region" description="Helical" evidence="14">
    <location>
        <begin position="207"/>
        <end position="228"/>
    </location>
</feature>
<dbReference type="RefSeq" id="XP_030076329.1">
    <property type="nucleotide sequence ID" value="XM_030220469.1"/>
</dbReference>
<name>A0A6P7ZQ59_9AMPH</name>
<keyword evidence="9" id="KW-0072">Autophagy</keyword>
<dbReference type="GO" id="GO:0010008">
    <property type="term" value="C:endosome membrane"/>
    <property type="evidence" value="ECO:0007669"/>
    <property type="project" value="UniProtKB-SubCell"/>
</dbReference>